<evidence type="ECO:0000313" key="3">
    <source>
        <dbReference type="Proteomes" id="UP000674143"/>
    </source>
</evidence>
<feature type="region of interest" description="Disordered" evidence="1">
    <location>
        <begin position="52"/>
        <end position="77"/>
    </location>
</feature>
<dbReference type="AlphaFoldDB" id="A0A836GJ47"/>
<organism evidence="2 3">
    <name type="scientific">Leishmania orientalis</name>
    <dbReference type="NCBI Taxonomy" id="2249476"/>
    <lineage>
        <taxon>Eukaryota</taxon>
        <taxon>Discoba</taxon>
        <taxon>Euglenozoa</taxon>
        <taxon>Kinetoplastea</taxon>
        <taxon>Metakinetoplastina</taxon>
        <taxon>Trypanosomatida</taxon>
        <taxon>Trypanosomatidae</taxon>
        <taxon>Leishmaniinae</taxon>
        <taxon>Leishmania</taxon>
    </lineage>
</organism>
<sequence length="77" mass="8126">MQATCLISHSALPVGYGTRASASHHVPVLNAICCVALGAFKTCAKKQENLHSMRDDGGRSGGTKRTEQVLLLSSSAW</sequence>
<dbReference type="RefSeq" id="XP_067059300.1">
    <property type="nucleotide sequence ID" value="XM_067203609.1"/>
</dbReference>
<dbReference type="GeneID" id="92357543"/>
<accession>A0A836GJ47</accession>
<dbReference type="Proteomes" id="UP000674143">
    <property type="component" value="Unassembled WGS sequence"/>
</dbReference>
<dbReference type="KEGG" id="loi:92357543"/>
<gene>
    <name evidence="2" type="ORF">LSCM4_01561</name>
</gene>
<evidence type="ECO:0000256" key="1">
    <source>
        <dbReference type="SAM" id="MobiDB-lite"/>
    </source>
</evidence>
<comment type="caution">
    <text evidence="2">The sequence shown here is derived from an EMBL/GenBank/DDBJ whole genome shotgun (WGS) entry which is preliminary data.</text>
</comment>
<protein>
    <submittedName>
        <fullName evidence="2">Uncharacterized protein</fullName>
    </submittedName>
</protein>
<name>A0A836GJ47_9TRYP</name>
<keyword evidence="3" id="KW-1185">Reference proteome</keyword>
<evidence type="ECO:0000313" key="2">
    <source>
        <dbReference type="EMBL" id="KAG5466410.1"/>
    </source>
</evidence>
<reference evidence="3" key="2">
    <citation type="journal article" date="2021" name="Sci. Data">
        <title>Chromosome-scale genome sequencing, assembly and annotation of six genomes from subfamily Leishmaniinae.</title>
        <authorList>
            <person name="Almutairi H."/>
            <person name="Urbaniak M.D."/>
            <person name="Bates M.D."/>
            <person name="Jariyapan N."/>
            <person name="Kwakye-Nuako G."/>
            <person name="Thomaz Soccol V."/>
            <person name="Al-Salem W.S."/>
            <person name="Dillon R.J."/>
            <person name="Bates P.A."/>
            <person name="Gatherer D."/>
        </authorList>
    </citation>
    <scope>NUCLEOTIDE SEQUENCE [LARGE SCALE GENOMIC DNA]</scope>
</reference>
<proteinExistence type="predicted"/>
<reference evidence="3" key="1">
    <citation type="journal article" date="2021" name="Microbiol. Resour. Announc.">
        <title>LGAAP: Leishmaniinae Genome Assembly and Annotation Pipeline.</title>
        <authorList>
            <person name="Almutairi H."/>
            <person name="Urbaniak M.D."/>
            <person name="Bates M.D."/>
            <person name="Jariyapan N."/>
            <person name="Kwakye-Nuako G."/>
            <person name="Thomaz-Soccol V."/>
            <person name="Al-Salem W.S."/>
            <person name="Dillon R.J."/>
            <person name="Bates P.A."/>
            <person name="Gatherer D."/>
        </authorList>
    </citation>
    <scope>NUCLEOTIDE SEQUENCE [LARGE SCALE GENOMIC DNA]</scope>
</reference>
<dbReference type="EMBL" id="JAFHLR010000035">
    <property type="protein sequence ID" value="KAG5466410.1"/>
    <property type="molecule type" value="Genomic_DNA"/>
</dbReference>